<keyword evidence="6" id="KW-0152">Cholesterol biosynthesis</keyword>
<comment type="similarity">
    <text evidence="2">Belongs to the ERG4/ERG24 family.</text>
</comment>
<accession>A0ABM7NT67</accession>
<dbReference type="InterPro" id="IPR001171">
    <property type="entry name" value="ERG24_DHCR-like"/>
</dbReference>
<feature type="transmembrane region" description="Helical" evidence="18">
    <location>
        <begin position="65"/>
        <end position="84"/>
    </location>
</feature>
<evidence type="ECO:0000313" key="19">
    <source>
        <dbReference type="EMBL" id="BCS83368.1"/>
    </source>
</evidence>
<dbReference type="PANTHER" id="PTHR21257:SF38">
    <property type="entry name" value="7-DEHYDROCHOLESTEROL REDUCTASE"/>
    <property type="match status" value="1"/>
</dbReference>
<dbReference type="GeneID" id="80558573"/>
<feature type="transmembrane region" description="Helical" evidence="18">
    <location>
        <begin position="233"/>
        <end position="252"/>
    </location>
</feature>
<evidence type="ECO:0000256" key="13">
    <source>
        <dbReference type="ARBA" id="ARBA00023136"/>
    </source>
</evidence>
<keyword evidence="12" id="KW-0443">Lipid metabolism</keyword>
<dbReference type="EC" id="1.3.1.21" evidence="16"/>
<evidence type="ECO:0000256" key="2">
    <source>
        <dbReference type="ARBA" id="ARBA00005402"/>
    </source>
</evidence>
<feature type="transmembrane region" description="Helical" evidence="18">
    <location>
        <begin position="272"/>
        <end position="293"/>
    </location>
</feature>
<keyword evidence="13 18" id="KW-0472">Membrane</keyword>
<dbReference type="RefSeq" id="YP_010841976.1">
    <property type="nucleotide sequence ID" value="NC_079139.1"/>
</dbReference>
<keyword evidence="10" id="KW-0560">Oxidoreductase</keyword>
<evidence type="ECO:0000256" key="6">
    <source>
        <dbReference type="ARBA" id="ARBA00022778"/>
    </source>
</evidence>
<protein>
    <recommendedName>
        <fullName evidence="16">7-dehydrocholesterol reductase</fullName>
        <ecNumber evidence="16">1.3.1.21</ecNumber>
    </recommendedName>
    <alternativeName>
        <fullName evidence="17">Sterol Delta(7)-reductase</fullName>
    </alternativeName>
</protein>
<evidence type="ECO:0000256" key="8">
    <source>
        <dbReference type="ARBA" id="ARBA00022955"/>
    </source>
</evidence>
<evidence type="ECO:0000256" key="3">
    <source>
        <dbReference type="ARBA" id="ARBA00022516"/>
    </source>
</evidence>
<keyword evidence="9 18" id="KW-1133">Transmembrane helix</keyword>
<keyword evidence="11" id="KW-0756">Sterol biosynthesis</keyword>
<feature type="transmembrane region" description="Helical" evidence="18">
    <location>
        <begin position="15"/>
        <end position="34"/>
    </location>
</feature>
<evidence type="ECO:0000256" key="18">
    <source>
        <dbReference type="SAM" id="Phobius"/>
    </source>
</evidence>
<dbReference type="Proteomes" id="UP001321479">
    <property type="component" value="Segment"/>
</dbReference>
<feature type="transmembrane region" description="Helical" evidence="18">
    <location>
        <begin position="305"/>
        <end position="324"/>
    </location>
</feature>
<dbReference type="EMBL" id="AP024483">
    <property type="protein sequence ID" value="BCS83368.1"/>
    <property type="molecule type" value="Genomic_DNA"/>
</dbReference>
<evidence type="ECO:0000256" key="11">
    <source>
        <dbReference type="ARBA" id="ARBA00023011"/>
    </source>
</evidence>
<keyword evidence="7" id="KW-0521">NADP</keyword>
<dbReference type="PANTHER" id="PTHR21257">
    <property type="entry name" value="DELTA(14)-STEROL REDUCTASE"/>
    <property type="match status" value="1"/>
</dbReference>
<evidence type="ECO:0000256" key="7">
    <source>
        <dbReference type="ARBA" id="ARBA00022857"/>
    </source>
</evidence>
<evidence type="ECO:0000256" key="16">
    <source>
        <dbReference type="ARBA" id="ARBA00038851"/>
    </source>
</evidence>
<dbReference type="Gene3D" id="1.20.120.1630">
    <property type="match status" value="1"/>
</dbReference>
<keyword evidence="4" id="KW-0153">Cholesterol metabolism</keyword>
<proteinExistence type="inferred from homology"/>
<evidence type="ECO:0000313" key="20">
    <source>
        <dbReference type="Proteomes" id="UP001321479"/>
    </source>
</evidence>
<keyword evidence="14" id="KW-1207">Sterol metabolism</keyword>
<feature type="transmembrane region" description="Helical" evidence="18">
    <location>
        <begin position="147"/>
        <end position="168"/>
    </location>
</feature>
<comment type="subcellular location">
    <subcellularLocation>
        <location evidence="1">Membrane</location>
        <topology evidence="1">Multi-pass membrane protein</topology>
    </subcellularLocation>
</comment>
<evidence type="ECO:0000256" key="14">
    <source>
        <dbReference type="ARBA" id="ARBA00023166"/>
    </source>
</evidence>
<evidence type="ECO:0000256" key="1">
    <source>
        <dbReference type="ARBA" id="ARBA00004141"/>
    </source>
</evidence>
<dbReference type="Pfam" id="PF01222">
    <property type="entry name" value="ERG4_ERG24"/>
    <property type="match status" value="1"/>
</dbReference>
<evidence type="ECO:0000256" key="4">
    <source>
        <dbReference type="ARBA" id="ARBA00022548"/>
    </source>
</evidence>
<keyword evidence="15" id="KW-0753">Steroid metabolism</keyword>
<keyword evidence="20" id="KW-1185">Reference proteome</keyword>
<feature type="transmembrane region" description="Helical" evidence="18">
    <location>
        <begin position="113"/>
        <end position="135"/>
    </location>
</feature>
<evidence type="ECO:0000256" key="17">
    <source>
        <dbReference type="ARBA" id="ARBA00042688"/>
    </source>
</evidence>
<organism evidence="19 20">
    <name type="scientific">Cotonvirus japonicus</name>
    <dbReference type="NCBI Taxonomy" id="2811091"/>
    <lineage>
        <taxon>Viruses</taxon>
        <taxon>Varidnaviria</taxon>
        <taxon>Bamfordvirae</taxon>
        <taxon>Nucleocytoviricota</taxon>
        <taxon>Megaviricetes</taxon>
        <taxon>Imitervirales</taxon>
        <taxon>Mimiviridae</taxon>
        <taxon>Megamimivirinae</taxon>
        <taxon>Cotonvirus</taxon>
        <taxon>Cotonvirus japonicum</taxon>
    </lineage>
</organism>
<keyword evidence="8" id="KW-0752">Steroid biosynthesis</keyword>
<reference evidence="19 20" key="1">
    <citation type="submission" date="2021-02" db="EMBL/GenBank/DDBJ databases">
        <title>Cotonvirus japonicus, which uses Golgi apparatus of host cells for its virion factory, phylogenetically links tailed tupanvirus and icosahedral mimivirus.</title>
        <authorList>
            <person name="Takahashi H."/>
            <person name="Fukaya S."/>
            <person name="Song C."/>
            <person name="Murata K."/>
            <person name="Takemura M."/>
        </authorList>
    </citation>
    <scope>NUCLEOTIDE SEQUENCE [LARGE SCALE GENOMIC DNA]</scope>
</reference>
<evidence type="ECO:0000256" key="9">
    <source>
        <dbReference type="ARBA" id="ARBA00022989"/>
    </source>
</evidence>
<name>A0ABM7NT67_9VIRU</name>
<evidence type="ECO:0000256" key="15">
    <source>
        <dbReference type="ARBA" id="ARBA00023221"/>
    </source>
</evidence>
<sequence>MNWGRNNKPTIKDSYSTIFMFTLCPFIVLIFYMINYGHYEGCTSEFVSDIINLDYDSVKLSLPHFKFTTLIALLLWIIFQFILFKVPDILHKFIPNYRGGLQRGHITPAGYQLYYEINGLQSWIITHLIFGYLWYNQIINPTIITENWGSIFVSANIIGYIITIMAYYKAKYYSSHPKDNKETGYFFYDLVMGIEFNPRIYGNDLKLFFNGRPGIIAWNIINLSFAASQYEKFGYVTNSMFLVIILQGIYIIDFFYNENWYIHTIDIAHDHFGWMLAWGDTVWLPFMYTLQAGYLSNNPVELDNWMFYTVLTIGLIGYAIFRIANHQKDKYRNNIDGTVKYIHCKYTTSDGHEYASKLVYSGLWGLSRHMNYTGDIILSTAYCLACGFNDIIPYFYCIYMTILLVIRCFRDEQRLSRKYGLYWNVYTQVVPYRFIPYVY</sequence>
<evidence type="ECO:0000256" key="5">
    <source>
        <dbReference type="ARBA" id="ARBA00022692"/>
    </source>
</evidence>
<evidence type="ECO:0000256" key="10">
    <source>
        <dbReference type="ARBA" id="ARBA00023002"/>
    </source>
</evidence>
<keyword evidence="5 18" id="KW-0812">Transmembrane</keyword>
<evidence type="ECO:0000256" key="12">
    <source>
        <dbReference type="ARBA" id="ARBA00023098"/>
    </source>
</evidence>
<keyword evidence="3" id="KW-0444">Lipid biosynthesis</keyword>